<evidence type="ECO:0000259" key="1">
    <source>
        <dbReference type="Pfam" id="PF03101"/>
    </source>
</evidence>
<dbReference type="AlphaFoldDB" id="A0AA88WTT6"/>
<comment type="caution">
    <text evidence="2">The sequence shown here is derived from an EMBL/GenBank/DDBJ whole genome shotgun (WGS) entry which is preliminary data.</text>
</comment>
<feature type="domain" description="FAR1" evidence="1">
    <location>
        <begin position="33"/>
        <end position="83"/>
    </location>
</feature>
<reference evidence="2" key="1">
    <citation type="submission" date="2022-12" db="EMBL/GenBank/DDBJ databases">
        <title>Draft genome assemblies for two species of Escallonia (Escalloniales).</title>
        <authorList>
            <person name="Chanderbali A."/>
            <person name="Dervinis C."/>
            <person name="Anghel I."/>
            <person name="Soltis D."/>
            <person name="Soltis P."/>
            <person name="Zapata F."/>
        </authorList>
    </citation>
    <scope>NUCLEOTIDE SEQUENCE</scope>
    <source>
        <strain evidence="2">UCBG64.0493</strain>
        <tissue evidence="2">Leaf</tissue>
    </source>
</reference>
<accession>A0AA88WTT6</accession>
<gene>
    <name evidence="2" type="ORF">RJ639_034142</name>
</gene>
<evidence type="ECO:0000313" key="2">
    <source>
        <dbReference type="EMBL" id="KAK3033978.1"/>
    </source>
</evidence>
<dbReference type="Proteomes" id="UP001188597">
    <property type="component" value="Unassembled WGS sequence"/>
</dbReference>
<evidence type="ECO:0000313" key="3">
    <source>
        <dbReference type="Proteomes" id="UP001188597"/>
    </source>
</evidence>
<dbReference type="Pfam" id="PF03101">
    <property type="entry name" value="FAR1"/>
    <property type="match status" value="1"/>
</dbReference>
<protein>
    <recommendedName>
        <fullName evidence="1">FAR1 domain-containing protein</fullName>
    </recommendedName>
</protein>
<dbReference type="EMBL" id="JAVXUP010000216">
    <property type="protein sequence ID" value="KAK3033978.1"/>
    <property type="molecule type" value="Genomic_DNA"/>
</dbReference>
<proteinExistence type="predicted"/>
<name>A0AA88WTT6_9ASTE</name>
<keyword evidence="3" id="KW-1185">Reference proteome</keyword>
<organism evidence="2 3">
    <name type="scientific">Escallonia herrerae</name>
    <dbReference type="NCBI Taxonomy" id="1293975"/>
    <lineage>
        <taxon>Eukaryota</taxon>
        <taxon>Viridiplantae</taxon>
        <taxon>Streptophyta</taxon>
        <taxon>Embryophyta</taxon>
        <taxon>Tracheophyta</taxon>
        <taxon>Spermatophyta</taxon>
        <taxon>Magnoliopsida</taxon>
        <taxon>eudicotyledons</taxon>
        <taxon>Gunneridae</taxon>
        <taxon>Pentapetalae</taxon>
        <taxon>asterids</taxon>
        <taxon>campanulids</taxon>
        <taxon>Escalloniales</taxon>
        <taxon>Escalloniaceae</taxon>
        <taxon>Escallonia</taxon>
    </lineage>
</organism>
<sequence length="85" mass="9874">MGSHNFQSIEEIDATEGLTDFDISDTHVRNEPTYALLNGFGTHKNKAHKIRATIAIFRRQFVCNKEGFKKLDDKRPNVNKKRRRT</sequence>
<dbReference type="InterPro" id="IPR004330">
    <property type="entry name" value="FAR1_DNA_bnd_dom"/>
</dbReference>